<dbReference type="InterPro" id="IPR001789">
    <property type="entry name" value="Sig_transdc_resp-reg_receiver"/>
</dbReference>
<dbReference type="AlphaFoldDB" id="A0A1X7JT29"/>
<keyword evidence="13" id="KW-1185">Reference proteome</keyword>
<dbReference type="InterPro" id="IPR011006">
    <property type="entry name" value="CheY-like_superfamily"/>
</dbReference>
<evidence type="ECO:0000256" key="7">
    <source>
        <dbReference type="ARBA" id="ARBA00023159"/>
    </source>
</evidence>
<keyword evidence="5 9" id="KW-0805">Transcription regulation</keyword>
<evidence type="ECO:0000256" key="5">
    <source>
        <dbReference type="ARBA" id="ARBA00023015"/>
    </source>
</evidence>
<evidence type="ECO:0000256" key="1">
    <source>
        <dbReference type="ARBA" id="ARBA00004496"/>
    </source>
</evidence>
<organism evidence="12 13">
    <name type="scientific">Dethiosulfovibrio salsuginis</name>
    <dbReference type="NCBI Taxonomy" id="561720"/>
    <lineage>
        <taxon>Bacteria</taxon>
        <taxon>Thermotogati</taxon>
        <taxon>Synergistota</taxon>
        <taxon>Synergistia</taxon>
        <taxon>Synergistales</taxon>
        <taxon>Dethiosulfovibrionaceae</taxon>
        <taxon>Dethiosulfovibrio</taxon>
    </lineage>
</organism>
<accession>A0A1X7JT29</accession>
<evidence type="ECO:0000256" key="8">
    <source>
        <dbReference type="ARBA" id="ARBA00023163"/>
    </source>
</evidence>
<dbReference type="Proteomes" id="UP000193355">
    <property type="component" value="Unassembled WGS sequence"/>
</dbReference>
<reference evidence="13" key="1">
    <citation type="submission" date="2017-04" db="EMBL/GenBank/DDBJ databases">
        <authorList>
            <person name="Varghese N."/>
            <person name="Submissions S."/>
        </authorList>
    </citation>
    <scope>NUCLEOTIDE SEQUENCE [LARGE SCALE GENOMIC DNA]</scope>
    <source>
        <strain evidence="13">USBA 82</strain>
    </source>
</reference>
<dbReference type="InterPro" id="IPR051271">
    <property type="entry name" value="2C-system_Tx_regulators"/>
</dbReference>
<comment type="subcellular location">
    <subcellularLocation>
        <location evidence="1 9">Cytoplasm</location>
    </subcellularLocation>
</comment>
<evidence type="ECO:0000259" key="11">
    <source>
        <dbReference type="PROSITE" id="PS50110"/>
    </source>
</evidence>
<keyword evidence="2 9" id="KW-0963">Cytoplasm</keyword>
<evidence type="ECO:0000313" key="13">
    <source>
        <dbReference type="Proteomes" id="UP000193355"/>
    </source>
</evidence>
<dbReference type="GO" id="GO:0003700">
    <property type="term" value="F:DNA-binding transcription factor activity"/>
    <property type="evidence" value="ECO:0007669"/>
    <property type="project" value="InterPro"/>
</dbReference>
<evidence type="ECO:0000256" key="4">
    <source>
        <dbReference type="ARBA" id="ARBA00023012"/>
    </source>
</evidence>
<keyword evidence="3 10" id="KW-0597">Phosphoprotein</keyword>
<name>A0A1X7JT29_9BACT</name>
<dbReference type="Pfam" id="PF00072">
    <property type="entry name" value="Response_reg"/>
    <property type="match status" value="1"/>
</dbReference>
<dbReference type="EMBL" id="FXBB01000016">
    <property type="protein sequence ID" value="SMG31556.1"/>
    <property type="molecule type" value="Genomic_DNA"/>
</dbReference>
<keyword evidence="6 9" id="KW-0238">DNA-binding</keyword>
<dbReference type="RefSeq" id="WP_085544683.1">
    <property type="nucleotide sequence ID" value="NZ_FXBB01000016.1"/>
</dbReference>
<evidence type="ECO:0000256" key="3">
    <source>
        <dbReference type="ARBA" id="ARBA00022553"/>
    </source>
</evidence>
<proteinExistence type="predicted"/>
<keyword evidence="8 9" id="KW-0804">Transcription</keyword>
<evidence type="ECO:0000256" key="9">
    <source>
        <dbReference type="PIRNR" id="PIRNR006171"/>
    </source>
</evidence>
<dbReference type="GO" id="GO:0005737">
    <property type="term" value="C:cytoplasm"/>
    <property type="evidence" value="ECO:0007669"/>
    <property type="project" value="UniProtKB-SubCell"/>
</dbReference>
<dbReference type="SMART" id="SM00448">
    <property type="entry name" value="REC"/>
    <property type="match status" value="1"/>
</dbReference>
<feature type="modified residue" description="4-aspartylphosphate" evidence="10">
    <location>
        <position position="56"/>
    </location>
</feature>
<dbReference type="OrthoDB" id="9759232at2"/>
<dbReference type="SUPFAM" id="SSF52172">
    <property type="entry name" value="CheY-like"/>
    <property type="match status" value="1"/>
</dbReference>
<dbReference type="GO" id="GO:0000156">
    <property type="term" value="F:phosphorelay response regulator activity"/>
    <property type="evidence" value="ECO:0007669"/>
    <property type="project" value="TreeGrafter"/>
</dbReference>
<evidence type="ECO:0000256" key="2">
    <source>
        <dbReference type="ARBA" id="ARBA00022490"/>
    </source>
</evidence>
<evidence type="ECO:0000256" key="10">
    <source>
        <dbReference type="PROSITE-ProRule" id="PRU00169"/>
    </source>
</evidence>
<keyword evidence="7 9" id="KW-0010">Activator</keyword>
<evidence type="ECO:0000256" key="6">
    <source>
        <dbReference type="ARBA" id="ARBA00023125"/>
    </source>
</evidence>
<dbReference type="PROSITE" id="PS50110">
    <property type="entry name" value="RESPONSE_REGULATORY"/>
    <property type="match status" value="1"/>
</dbReference>
<dbReference type="STRING" id="561720.SAMN06275492_11619"/>
<sequence length="227" mass="25380">MDYIDVLVVEDDPMVADIHQSYVNSVEGFRVVGMVDNGLKALDFLRKRPVRLVILDIFLPGLDGMGTLEKIREGGSNVDVIMISASRDKSTVNRSIQAGAFDYIVKPFAFERIKAALEAFRQVVHRLTEGPSQVDQNDIDNLLLARNRKNVQSTLPKGLNPHVLKKVEELIARADRPLSSVEAADVIGVSRITARRYLEYLVASGSATMEREYQEVGRPINKYLIVK</sequence>
<dbReference type="PIRSF" id="PIRSF006171">
    <property type="entry name" value="RR_citrat_malat"/>
    <property type="match status" value="1"/>
</dbReference>
<protein>
    <recommendedName>
        <fullName evidence="9">Transcriptional regulatory protein</fullName>
    </recommendedName>
</protein>
<dbReference type="GO" id="GO:0003677">
    <property type="term" value="F:DNA binding"/>
    <property type="evidence" value="ECO:0007669"/>
    <property type="project" value="UniProtKB-KW"/>
</dbReference>
<dbReference type="PANTHER" id="PTHR45526:SF1">
    <property type="entry name" value="TRANSCRIPTIONAL REGULATORY PROTEIN DCUR-RELATED"/>
    <property type="match status" value="1"/>
</dbReference>
<keyword evidence="4 9" id="KW-0902">Two-component regulatory system</keyword>
<dbReference type="PANTHER" id="PTHR45526">
    <property type="entry name" value="TRANSCRIPTIONAL REGULATORY PROTEIN DPIA"/>
    <property type="match status" value="1"/>
</dbReference>
<dbReference type="Gene3D" id="3.40.50.2300">
    <property type="match status" value="1"/>
</dbReference>
<gene>
    <name evidence="12" type="ORF">SAMN06275492_11619</name>
</gene>
<dbReference type="InterPro" id="IPR024187">
    <property type="entry name" value="Sig_transdc_resp-reg_cit/mal"/>
</dbReference>
<evidence type="ECO:0000313" key="12">
    <source>
        <dbReference type="EMBL" id="SMG31556.1"/>
    </source>
</evidence>
<feature type="domain" description="Response regulatory" evidence="11">
    <location>
        <begin position="5"/>
        <end position="121"/>
    </location>
</feature>